<dbReference type="InterPro" id="IPR011598">
    <property type="entry name" value="bHLH_dom"/>
</dbReference>
<dbReference type="InterPro" id="IPR045847">
    <property type="entry name" value="AIG1-like"/>
</dbReference>
<dbReference type="CDD" id="cd04873">
    <property type="entry name" value="ACT_UUR-ACR-like"/>
    <property type="match status" value="1"/>
</dbReference>
<dbReference type="AlphaFoldDB" id="A0A2G5C8Y3"/>
<dbReference type="InParanoid" id="A0A2G5C8Y3"/>
<dbReference type="SUPFAM" id="SSF47459">
    <property type="entry name" value="HLH, helix-loop-helix DNA-binding domain"/>
    <property type="match status" value="1"/>
</dbReference>
<dbReference type="OrthoDB" id="71302at2759"/>
<reference evidence="7 8" key="1">
    <citation type="submission" date="2017-09" db="EMBL/GenBank/DDBJ databases">
        <title>WGS assembly of Aquilegia coerulea Goldsmith.</title>
        <authorList>
            <person name="Hodges S."/>
            <person name="Kramer E."/>
            <person name="Nordborg M."/>
            <person name="Tomkins J."/>
            <person name="Borevitz J."/>
            <person name="Derieg N."/>
            <person name="Yan J."/>
            <person name="Mihaltcheva S."/>
            <person name="Hayes R.D."/>
            <person name="Rokhsar D."/>
        </authorList>
    </citation>
    <scope>NUCLEOTIDE SEQUENCE [LARGE SCALE GENOMIC DNA]</scope>
    <source>
        <strain evidence="8">cv. Goldsmith</strain>
    </source>
</reference>
<evidence type="ECO:0000256" key="3">
    <source>
        <dbReference type="ARBA" id="ARBA00023163"/>
    </source>
</evidence>
<dbReference type="GO" id="GO:0003700">
    <property type="term" value="F:DNA-binding transcription factor activity"/>
    <property type="evidence" value="ECO:0007669"/>
    <property type="project" value="InterPro"/>
</dbReference>
<feature type="region of interest" description="Disordered" evidence="5">
    <location>
        <begin position="248"/>
        <end position="273"/>
    </location>
</feature>
<dbReference type="PANTHER" id="PTHR45844">
    <property type="entry name" value="TRANSCRIPTION FACTOR BHLH30"/>
    <property type="match status" value="1"/>
</dbReference>
<accession>A0A2G5C8Y3</accession>
<dbReference type="Pfam" id="PF00010">
    <property type="entry name" value="HLH"/>
    <property type="match status" value="1"/>
</dbReference>
<evidence type="ECO:0000256" key="4">
    <source>
        <dbReference type="ARBA" id="ARBA00023242"/>
    </source>
</evidence>
<gene>
    <name evidence="7" type="ORF">AQUCO_08100012v1</name>
</gene>
<dbReference type="Proteomes" id="UP000230069">
    <property type="component" value="Unassembled WGS sequence"/>
</dbReference>
<proteinExistence type="predicted"/>
<evidence type="ECO:0000313" key="8">
    <source>
        <dbReference type="Proteomes" id="UP000230069"/>
    </source>
</evidence>
<dbReference type="FunFam" id="4.10.280.10:FF:000070">
    <property type="entry name" value="transcription factor bHLH30"/>
    <property type="match status" value="1"/>
</dbReference>
<sequence>MGSSFDWNSGIVFDNDINSRFFVQNLPLSPLGINSGSSHSLPISFPLPPSSSSSLVLDSDKGELVRAPAKLGQKGKTEAKAIAALKTHSEAERRRRERINSHLNTLRSLVPCTEKMDKASLLAEVIDNVKELKRTTTEACEGFVIPMDVNEVKVEPHKDGVEGLLCIKVSLCCEDRPEIFADLRQALDTFDLKTLKAEMSTLGGRMKNVFIMSRCIVENIDNAEVRQQITSSVHQALTSILDKYSGPEELSPRMSHSDKRRRISLFDSSSSSS</sequence>
<dbReference type="InterPro" id="IPR036638">
    <property type="entry name" value="HLH_DNA-bd_sf"/>
</dbReference>
<organism evidence="7 8">
    <name type="scientific">Aquilegia coerulea</name>
    <name type="common">Rocky mountain columbine</name>
    <dbReference type="NCBI Taxonomy" id="218851"/>
    <lineage>
        <taxon>Eukaryota</taxon>
        <taxon>Viridiplantae</taxon>
        <taxon>Streptophyta</taxon>
        <taxon>Embryophyta</taxon>
        <taxon>Tracheophyta</taxon>
        <taxon>Spermatophyta</taxon>
        <taxon>Magnoliopsida</taxon>
        <taxon>Ranunculales</taxon>
        <taxon>Ranunculaceae</taxon>
        <taxon>Thalictroideae</taxon>
        <taxon>Aquilegia</taxon>
    </lineage>
</organism>
<dbReference type="EMBL" id="KZ305098">
    <property type="protein sequence ID" value="PIA27277.1"/>
    <property type="molecule type" value="Genomic_DNA"/>
</dbReference>
<name>A0A2G5C8Y3_AQUCA</name>
<dbReference type="Gene3D" id="4.10.280.10">
    <property type="entry name" value="Helix-loop-helix DNA-binding domain"/>
    <property type="match status" value="1"/>
</dbReference>
<dbReference type="PROSITE" id="PS50888">
    <property type="entry name" value="BHLH"/>
    <property type="match status" value="1"/>
</dbReference>
<keyword evidence="1" id="KW-0805">Transcription regulation</keyword>
<protein>
    <recommendedName>
        <fullName evidence="6">BHLH domain-containing protein</fullName>
    </recommendedName>
</protein>
<keyword evidence="2" id="KW-0238">DNA-binding</keyword>
<dbReference type="GO" id="GO:0046983">
    <property type="term" value="F:protein dimerization activity"/>
    <property type="evidence" value="ECO:0007669"/>
    <property type="project" value="InterPro"/>
</dbReference>
<feature type="domain" description="BHLH" evidence="6">
    <location>
        <begin position="83"/>
        <end position="132"/>
    </location>
</feature>
<keyword evidence="8" id="KW-1185">Reference proteome</keyword>
<evidence type="ECO:0000256" key="1">
    <source>
        <dbReference type="ARBA" id="ARBA00023015"/>
    </source>
</evidence>
<evidence type="ECO:0000256" key="5">
    <source>
        <dbReference type="SAM" id="MobiDB-lite"/>
    </source>
</evidence>
<evidence type="ECO:0000256" key="2">
    <source>
        <dbReference type="ARBA" id="ARBA00023125"/>
    </source>
</evidence>
<keyword evidence="4" id="KW-0539">Nucleus</keyword>
<evidence type="ECO:0000313" key="7">
    <source>
        <dbReference type="EMBL" id="PIA27277.1"/>
    </source>
</evidence>
<dbReference type="SMART" id="SM00353">
    <property type="entry name" value="HLH"/>
    <property type="match status" value="1"/>
</dbReference>
<keyword evidence="3" id="KW-0804">Transcription</keyword>
<dbReference type="PANTHER" id="PTHR45844:SF9">
    <property type="entry name" value="OS09G0463900 PROTEIN"/>
    <property type="match status" value="1"/>
</dbReference>
<evidence type="ECO:0000259" key="6">
    <source>
        <dbReference type="PROSITE" id="PS50888"/>
    </source>
</evidence>
<dbReference type="STRING" id="218851.A0A2G5C8Y3"/>
<dbReference type="GO" id="GO:0003677">
    <property type="term" value="F:DNA binding"/>
    <property type="evidence" value="ECO:0007669"/>
    <property type="project" value="UniProtKB-KW"/>
</dbReference>